<dbReference type="GO" id="GO:0050660">
    <property type="term" value="F:flavin adenine dinucleotide binding"/>
    <property type="evidence" value="ECO:0007669"/>
    <property type="project" value="InterPro"/>
</dbReference>
<name>A0AAF0GGI6_9CAUD</name>
<accession>A0AAF0GGI6</accession>
<sequence length="221" mass="25987">MKNIEVKLLHHTPLEITIDAIRTCWDSGCKKDSVYENGKLVLGNQDKALLDRIVNHHKHLSTIEHVYYNFFIKGISRACLQELARHRHASLSVESTRYTLKKHLKNEEGFKYEQDFDRASKYVVLTEDLESNLQILSNLDNLLRLVKQNKSNDVVKYALPEAFRTNLYWTINARSLRNFLELRSSNHALHEIRILANKVYKSLPELHKQTLFKNIIKEYNE</sequence>
<dbReference type="Proteomes" id="UP001225733">
    <property type="component" value="Segment"/>
</dbReference>
<keyword evidence="2" id="KW-1185">Reference proteome</keyword>
<dbReference type="GO" id="GO:0006231">
    <property type="term" value="P:dTMP biosynthetic process"/>
    <property type="evidence" value="ECO:0007669"/>
    <property type="project" value="InterPro"/>
</dbReference>
<dbReference type="Pfam" id="PF02511">
    <property type="entry name" value="Thy1"/>
    <property type="match status" value="1"/>
</dbReference>
<dbReference type="CDD" id="cd20175">
    <property type="entry name" value="ThyX"/>
    <property type="match status" value="1"/>
</dbReference>
<organism evidence="1 2">
    <name type="scientific">Campylobacter phage vB_Cj_QDYZ</name>
    <dbReference type="NCBI Taxonomy" id="3032374"/>
    <lineage>
        <taxon>Viruses</taxon>
        <taxon>Duplodnaviria</taxon>
        <taxon>Heunggongvirae</taxon>
        <taxon>Uroviricota</taxon>
        <taxon>Caudoviricetes</taxon>
        <taxon>Connertonviridae</taxon>
        <taxon>Fletchervirus</taxon>
        <taxon>Fletchervirus QDYZ</taxon>
    </lineage>
</organism>
<dbReference type="PANTHER" id="PTHR34934">
    <property type="entry name" value="FLAVIN-DEPENDENT THYMIDYLATE SYNTHASE"/>
    <property type="match status" value="1"/>
</dbReference>
<dbReference type="GO" id="GO:0004799">
    <property type="term" value="F:thymidylate synthase activity"/>
    <property type="evidence" value="ECO:0007669"/>
    <property type="project" value="TreeGrafter"/>
</dbReference>
<dbReference type="GO" id="GO:0070402">
    <property type="term" value="F:NADPH binding"/>
    <property type="evidence" value="ECO:0007669"/>
    <property type="project" value="TreeGrafter"/>
</dbReference>
<evidence type="ECO:0000313" key="2">
    <source>
        <dbReference type="Proteomes" id="UP001225733"/>
    </source>
</evidence>
<evidence type="ECO:0000313" key="1">
    <source>
        <dbReference type="EMBL" id="WGA02349.1"/>
    </source>
</evidence>
<reference evidence="1 2" key="1">
    <citation type="submission" date="2023-02" db="EMBL/GenBank/DDBJ databases">
        <authorList>
            <person name="Wang Y."/>
        </authorList>
    </citation>
    <scope>NUCLEOTIDE SEQUENCE [LARGE SCALE GENOMIC DNA]</scope>
</reference>
<dbReference type="SUPFAM" id="SSF69796">
    <property type="entry name" value="Thymidylate synthase-complementing protein Thy1"/>
    <property type="match status" value="1"/>
</dbReference>
<dbReference type="EMBL" id="OQ515481">
    <property type="protein sequence ID" value="WGA02349.1"/>
    <property type="molecule type" value="Genomic_DNA"/>
</dbReference>
<dbReference type="InterPro" id="IPR003669">
    <property type="entry name" value="Thymidylate_synthase_ThyX"/>
</dbReference>
<dbReference type="NCBIfam" id="TIGR02170">
    <property type="entry name" value="thyX"/>
    <property type="match status" value="1"/>
</dbReference>
<dbReference type="PROSITE" id="PS51331">
    <property type="entry name" value="THYX"/>
    <property type="match status" value="1"/>
</dbReference>
<dbReference type="GO" id="GO:0050797">
    <property type="term" value="F:thymidylate synthase (FAD) activity"/>
    <property type="evidence" value="ECO:0007669"/>
    <property type="project" value="InterPro"/>
</dbReference>
<dbReference type="InterPro" id="IPR036098">
    <property type="entry name" value="Thymidylate_synthase_ThyX_sf"/>
</dbReference>
<proteinExistence type="inferred from homology"/>
<protein>
    <submittedName>
        <fullName evidence="1">Thymidylate synthetase</fullName>
    </submittedName>
</protein>
<dbReference type="HAMAP" id="MF_01408">
    <property type="entry name" value="ThyX"/>
    <property type="match status" value="1"/>
</dbReference>
<dbReference type="PANTHER" id="PTHR34934:SF1">
    <property type="entry name" value="FLAVIN-DEPENDENT THYMIDYLATE SYNTHASE"/>
    <property type="match status" value="1"/>
</dbReference>
<dbReference type="Gene3D" id="3.30.1360.170">
    <property type="match status" value="1"/>
</dbReference>